<organism evidence="1 2">
    <name type="scientific">Shewanella mangrovi</name>
    <dbReference type="NCBI Taxonomy" id="1515746"/>
    <lineage>
        <taxon>Bacteria</taxon>
        <taxon>Pseudomonadati</taxon>
        <taxon>Pseudomonadota</taxon>
        <taxon>Gammaproteobacteria</taxon>
        <taxon>Alteromonadales</taxon>
        <taxon>Shewanellaceae</taxon>
        <taxon>Shewanella</taxon>
    </lineage>
</organism>
<dbReference type="Pfam" id="PF07254">
    <property type="entry name" value="Cpta_toxin"/>
    <property type="match status" value="1"/>
</dbReference>
<comment type="caution">
    <text evidence="1">The sequence shown here is derived from an EMBL/GenBank/DDBJ whole genome shotgun (WGS) entry which is preliminary data.</text>
</comment>
<evidence type="ECO:0000313" key="2">
    <source>
        <dbReference type="Proteomes" id="UP000029264"/>
    </source>
</evidence>
<sequence length="137" mass="16557">MQRHSFQLRSSLCQQLSFLLLALALLSTFNCWPEIQSPLFYPIKYTSFAVTVLALAWKYWRLRHWHFEFSLDEYGCGLQPDEQRFQVGEKIWVSPWLVIFFMEQHGRQLPVLLFVDMFHGDDYRHLCRLLLHRRPQP</sequence>
<name>A0A094JGK0_9GAMM</name>
<evidence type="ECO:0000313" key="1">
    <source>
        <dbReference type="EMBL" id="KFZ38322.1"/>
    </source>
</evidence>
<gene>
    <name evidence="1" type="ORF">HR45_07500</name>
</gene>
<dbReference type="Proteomes" id="UP000029264">
    <property type="component" value="Unassembled WGS sequence"/>
</dbReference>
<dbReference type="RefSeq" id="WP_037441276.1">
    <property type="nucleotide sequence ID" value="NZ_JPEO01000003.1"/>
</dbReference>
<evidence type="ECO:0008006" key="3">
    <source>
        <dbReference type="Google" id="ProtNLM"/>
    </source>
</evidence>
<reference evidence="1 2" key="1">
    <citation type="submission" date="2014-06" db="EMBL/GenBank/DDBJ databases">
        <title>Shewanella sp. YQH10.</title>
        <authorList>
            <person name="Liu Y."/>
            <person name="Zeng R."/>
        </authorList>
    </citation>
    <scope>NUCLEOTIDE SEQUENCE [LARGE SCALE GENOMIC DNA]</scope>
    <source>
        <strain evidence="1 2">YQH10</strain>
    </source>
</reference>
<dbReference type="InterPro" id="IPR009883">
    <property type="entry name" value="YgfX"/>
</dbReference>
<dbReference type="eggNOG" id="ENOG50318V5">
    <property type="taxonomic scope" value="Bacteria"/>
</dbReference>
<protein>
    <recommendedName>
        <fullName evidence="3">Toxin CptA</fullName>
    </recommendedName>
</protein>
<proteinExistence type="predicted"/>
<accession>A0A094JGK0</accession>
<keyword evidence="2" id="KW-1185">Reference proteome</keyword>
<dbReference type="OrthoDB" id="6399627at2"/>
<dbReference type="STRING" id="1515746.HR45_07500"/>
<dbReference type="EMBL" id="JPEO01000003">
    <property type="protein sequence ID" value="KFZ38322.1"/>
    <property type="molecule type" value="Genomic_DNA"/>
</dbReference>
<dbReference type="AlphaFoldDB" id="A0A094JGK0"/>